<evidence type="ECO:0000259" key="3">
    <source>
        <dbReference type="Pfam" id="PF02870"/>
    </source>
</evidence>
<organism evidence="4 5">
    <name type="scientific">Streptomyces lunalinharesii</name>
    <dbReference type="NCBI Taxonomy" id="333384"/>
    <lineage>
        <taxon>Bacteria</taxon>
        <taxon>Bacillati</taxon>
        <taxon>Actinomycetota</taxon>
        <taxon>Actinomycetes</taxon>
        <taxon>Kitasatosporales</taxon>
        <taxon>Streptomycetaceae</taxon>
        <taxon>Streptomyces</taxon>
    </lineage>
</organism>
<evidence type="ECO:0000256" key="1">
    <source>
        <dbReference type="ARBA" id="ARBA00022763"/>
    </source>
</evidence>
<name>A0ABP6EPR8_9ACTN</name>
<dbReference type="InterPro" id="IPR014048">
    <property type="entry name" value="MethylDNA_cys_MeTrfase_DNA-bd"/>
</dbReference>
<dbReference type="Pfam" id="PF01035">
    <property type="entry name" value="DNA_binding_1"/>
    <property type="match status" value="1"/>
</dbReference>
<dbReference type="SUPFAM" id="SSF53155">
    <property type="entry name" value="Methylated DNA-protein cysteine methyltransferase domain"/>
    <property type="match status" value="1"/>
</dbReference>
<keyword evidence="5" id="KW-1185">Reference proteome</keyword>
<dbReference type="Gene3D" id="3.30.160.70">
    <property type="entry name" value="Methylated DNA-protein cysteine methyltransferase domain"/>
    <property type="match status" value="1"/>
</dbReference>
<feature type="domain" description="Methylated-DNA-[protein]-cysteine S-methyltransferase DNA binding" evidence="2">
    <location>
        <begin position="106"/>
        <end position="187"/>
    </location>
</feature>
<accession>A0ABP6EPR8</accession>
<reference evidence="5" key="1">
    <citation type="journal article" date="2019" name="Int. J. Syst. Evol. Microbiol.">
        <title>The Global Catalogue of Microorganisms (GCM) 10K type strain sequencing project: providing services to taxonomists for standard genome sequencing and annotation.</title>
        <authorList>
            <consortium name="The Broad Institute Genomics Platform"/>
            <consortium name="The Broad Institute Genome Sequencing Center for Infectious Disease"/>
            <person name="Wu L."/>
            <person name="Ma J."/>
        </authorList>
    </citation>
    <scope>NUCLEOTIDE SEQUENCE [LARGE SCALE GENOMIC DNA]</scope>
    <source>
        <strain evidence="5">JCM 16374</strain>
    </source>
</reference>
<dbReference type="NCBIfam" id="TIGR00589">
    <property type="entry name" value="ogt"/>
    <property type="match status" value="1"/>
</dbReference>
<dbReference type="PANTHER" id="PTHR10815:SF5">
    <property type="entry name" value="METHYLATED-DNA--PROTEIN-CYSTEINE METHYLTRANSFERASE"/>
    <property type="match status" value="1"/>
</dbReference>
<dbReference type="SUPFAM" id="SSF46767">
    <property type="entry name" value="Methylated DNA-protein cysteine methyltransferase, C-terminal domain"/>
    <property type="match status" value="1"/>
</dbReference>
<dbReference type="InterPro" id="IPR036388">
    <property type="entry name" value="WH-like_DNA-bd_sf"/>
</dbReference>
<protein>
    <submittedName>
        <fullName evidence="4">Methylated-DNA--[protein]-cysteine S-methyltransferase</fullName>
    </submittedName>
</protein>
<dbReference type="EMBL" id="BAAARK010000018">
    <property type="protein sequence ID" value="GAA2673698.1"/>
    <property type="molecule type" value="Genomic_DNA"/>
</dbReference>
<keyword evidence="1" id="KW-0227">DNA damage</keyword>
<dbReference type="InterPro" id="IPR036631">
    <property type="entry name" value="MGMT_N_sf"/>
</dbReference>
<evidence type="ECO:0000313" key="4">
    <source>
        <dbReference type="EMBL" id="GAA2673698.1"/>
    </source>
</evidence>
<dbReference type="Proteomes" id="UP001500994">
    <property type="component" value="Unassembled WGS sequence"/>
</dbReference>
<evidence type="ECO:0000259" key="2">
    <source>
        <dbReference type="Pfam" id="PF01035"/>
    </source>
</evidence>
<sequence>MTPHTSSTPPPLASVSPAPNAASATYFTTVDSPLGELLLVGVQSRTASGGVALTSLSVPGQRNAPTVQTHWRRDAGPFTEAVRQLRSYFAGRLTRFDLEFQTAGTEFQERVWLALDGIPYGTTTTYGRLAEALRVPRGEVRALGAAIGANPLLLVRPCHRVVGADGTMRGYAGGVERKIALLTHEGALQPTLV</sequence>
<proteinExistence type="predicted"/>
<dbReference type="Pfam" id="PF02870">
    <property type="entry name" value="Methyltransf_1N"/>
    <property type="match status" value="1"/>
</dbReference>
<gene>
    <name evidence="4" type="ORF">GCM10009864_50530</name>
</gene>
<feature type="domain" description="Methylguanine DNA methyltransferase ribonuclease-like" evidence="3">
    <location>
        <begin position="26"/>
        <end position="100"/>
    </location>
</feature>
<evidence type="ECO:0000313" key="5">
    <source>
        <dbReference type="Proteomes" id="UP001500994"/>
    </source>
</evidence>
<dbReference type="InterPro" id="IPR008332">
    <property type="entry name" value="MethylG_MeTrfase_N"/>
</dbReference>
<dbReference type="Gene3D" id="1.10.10.10">
    <property type="entry name" value="Winged helix-like DNA-binding domain superfamily/Winged helix DNA-binding domain"/>
    <property type="match status" value="1"/>
</dbReference>
<comment type="caution">
    <text evidence="4">The sequence shown here is derived from an EMBL/GenBank/DDBJ whole genome shotgun (WGS) entry which is preliminary data.</text>
</comment>
<dbReference type="CDD" id="cd06445">
    <property type="entry name" value="ATase"/>
    <property type="match status" value="1"/>
</dbReference>
<dbReference type="RefSeq" id="WP_344579918.1">
    <property type="nucleotide sequence ID" value="NZ_BAAARK010000018.1"/>
</dbReference>
<dbReference type="PANTHER" id="PTHR10815">
    <property type="entry name" value="METHYLATED-DNA--PROTEIN-CYSTEINE METHYLTRANSFERASE"/>
    <property type="match status" value="1"/>
</dbReference>
<dbReference type="InterPro" id="IPR036217">
    <property type="entry name" value="MethylDNA_cys_MeTrfase_DNAb"/>
</dbReference>